<sequence>MDSLNGGNLSAMNEVNEADQNKVNTQPCSDVIVRETVNNTRTDSFELIENSDTNQQAQNFPFERETLDNNEPEKIDITEQNNARYSSNNAATSSTVGAVGTGTIGTRTLDDELTNFLETYLSTDEQNLDSREIRDFTAKTPRNYRPLPSHFSLIFEVLIKLKTVEDRAVYNDTLSFIHKIFENVEQNNFLLQFWNKLKERQIDPIGYSFSDGRSTFNYGDFNMDRDFPKILTVKNGELAWSLLMDIDETIKAMLDKCIYRQSLFIFHFCLLRYLPCLGDFMIVMDGKEIPIFIYYIRDLLDDPTIKNNLRLYDSSLSLMVNVAWTQRSPHASCLISPNLVLNEIMENLDKQNQFFPSWIKALKDLFHPLDKFKSIFKWNDETTGFDNPGTFLLGFIKHFTRHNSFEINKQLLDVLQCFKALMSYCRVPIVIRSFEDIQNLDWAYAYYVIQTMGIRNCECFIPGSLYNCLPQLFVGRYRALPNTAATIDEALINIFELFFTLGSEIPHEFYKDVWTTYPSPPCIFDTVAKAILIAFKNLNNAQSIVFGRTFKTMVFKLCSGIDKSVFDSIQSFMEFDCKFVFDCQHLFVISRVLRRVVEDEIGERRRIGFKDVGYHVEDIFQILDEGVTEKFNEVRNKYFDAWPQWRRDHDQRMPDKMTMAISYALDIFQKDAFCLYEMTDRDENGLIDYLFFLHKKRKILGINYSKVDEHINKLFPLPNDRQENEAQNSGGRGYGNYGGSDNYNYSNHSNNYRQNYGPFDRSDAAYQPQRDRNDGHLSYAPYRNGLSPNRGFGNGNNQYSR</sequence>
<accession>A0AC35G574</accession>
<dbReference type="Proteomes" id="UP000887580">
    <property type="component" value="Unplaced"/>
</dbReference>
<dbReference type="WBParaSite" id="PS1159_v2.g23666.t1">
    <property type="protein sequence ID" value="PS1159_v2.g23666.t1"/>
    <property type="gene ID" value="PS1159_v2.g23666"/>
</dbReference>
<reference evidence="2" key="1">
    <citation type="submission" date="2022-11" db="UniProtKB">
        <authorList>
            <consortium name="WormBaseParasite"/>
        </authorList>
    </citation>
    <scope>IDENTIFICATION</scope>
</reference>
<name>A0AC35G574_9BILA</name>
<protein>
    <submittedName>
        <fullName evidence="2">Uncharacterized protein</fullName>
    </submittedName>
</protein>
<proteinExistence type="predicted"/>
<evidence type="ECO:0000313" key="1">
    <source>
        <dbReference type="Proteomes" id="UP000887580"/>
    </source>
</evidence>
<evidence type="ECO:0000313" key="2">
    <source>
        <dbReference type="WBParaSite" id="PS1159_v2.g23666.t1"/>
    </source>
</evidence>
<organism evidence="1 2">
    <name type="scientific">Panagrolaimus sp. PS1159</name>
    <dbReference type="NCBI Taxonomy" id="55785"/>
    <lineage>
        <taxon>Eukaryota</taxon>
        <taxon>Metazoa</taxon>
        <taxon>Ecdysozoa</taxon>
        <taxon>Nematoda</taxon>
        <taxon>Chromadorea</taxon>
        <taxon>Rhabditida</taxon>
        <taxon>Tylenchina</taxon>
        <taxon>Panagrolaimomorpha</taxon>
        <taxon>Panagrolaimoidea</taxon>
        <taxon>Panagrolaimidae</taxon>
        <taxon>Panagrolaimus</taxon>
    </lineage>
</organism>